<dbReference type="InterPro" id="IPR051044">
    <property type="entry name" value="MAG_DAG_Lipase"/>
</dbReference>
<feature type="domain" description="Serine aminopeptidase S33" evidence="1">
    <location>
        <begin position="33"/>
        <end position="249"/>
    </location>
</feature>
<proteinExistence type="predicted"/>
<name>A0A515ERI0_9BURK</name>
<dbReference type="EMBL" id="CP036282">
    <property type="protein sequence ID" value="QDL55272.1"/>
    <property type="molecule type" value="Genomic_DNA"/>
</dbReference>
<reference evidence="3" key="1">
    <citation type="submission" date="2019-02" db="EMBL/GenBank/DDBJ databases">
        <title>Complete genome sequence of Rhodoferax sp. Gr-4.</title>
        <authorList>
            <person name="Jin L."/>
        </authorList>
    </citation>
    <scope>NUCLEOTIDE SEQUENCE [LARGE SCALE GENOMIC DNA]</scope>
    <source>
        <strain evidence="3">Gr-4</strain>
    </source>
</reference>
<dbReference type="Pfam" id="PF12146">
    <property type="entry name" value="Hydrolase_4"/>
    <property type="match status" value="1"/>
</dbReference>
<dbReference type="Proteomes" id="UP000317365">
    <property type="component" value="Chromosome"/>
</dbReference>
<evidence type="ECO:0000259" key="1">
    <source>
        <dbReference type="Pfam" id="PF12146"/>
    </source>
</evidence>
<dbReference type="RefSeq" id="WP_142812432.1">
    <property type="nucleotide sequence ID" value="NZ_CP036282.1"/>
</dbReference>
<gene>
    <name evidence="2" type="ORF">EXZ61_14470</name>
</gene>
<evidence type="ECO:0000313" key="2">
    <source>
        <dbReference type="EMBL" id="QDL55272.1"/>
    </source>
</evidence>
<keyword evidence="2" id="KW-0378">Hydrolase</keyword>
<dbReference type="InterPro" id="IPR022742">
    <property type="entry name" value="Hydrolase_4"/>
</dbReference>
<dbReference type="Gene3D" id="3.40.50.1820">
    <property type="entry name" value="alpha/beta hydrolase"/>
    <property type="match status" value="1"/>
</dbReference>
<dbReference type="GO" id="GO:0016787">
    <property type="term" value="F:hydrolase activity"/>
    <property type="evidence" value="ECO:0007669"/>
    <property type="project" value="UniProtKB-KW"/>
</dbReference>
<sequence length="282" mass="30864">MRLSSPPTLSSLTTPAGYTLTVHDWRVNVGTNLRGVVLIVHGLGEHAGKYHALAKVFNRLGFSVRAYDQYGHGQSPGKFGRLLTHAQLVQDLEYAAAHTRAHMPKRLPLIVYGYGLGGLVAAHCVALQQQRVDGLILLSPAMQLIESRAKQWSVRLASYLVPHLKTKLAHFPANASGNSLYGQSTPSDRHSTKHVSARLAAYTHLAKRCVHSAAPRWNTPTLLLQSETESTTHSQTGAEFAKAVPSRVLVTKYCSSASDERPHPTTLDAALLAVQTWLIQRY</sequence>
<organism evidence="2 3">
    <name type="scientific">Rhodoferax aquaticus</name>
    <dbReference type="NCBI Taxonomy" id="2527691"/>
    <lineage>
        <taxon>Bacteria</taxon>
        <taxon>Pseudomonadati</taxon>
        <taxon>Pseudomonadota</taxon>
        <taxon>Betaproteobacteria</taxon>
        <taxon>Burkholderiales</taxon>
        <taxon>Comamonadaceae</taxon>
        <taxon>Rhodoferax</taxon>
    </lineage>
</organism>
<reference evidence="3" key="2">
    <citation type="journal article" date="2020" name="Int. J. Syst. Evol. Microbiol.">
        <title>Genomic insights into a novel species Rhodoferax aquaticus sp. nov., isolated from freshwater.</title>
        <authorList>
            <person name="Li T."/>
            <person name="Zhuo Y."/>
            <person name="Jin C.Z."/>
            <person name="Wu X."/>
            <person name="Ko S.R."/>
            <person name="Jin F.J."/>
            <person name="Ahn C.Y."/>
            <person name="Oh H.M."/>
            <person name="Lee H.G."/>
            <person name="Jin L."/>
        </authorList>
    </citation>
    <scope>NUCLEOTIDE SEQUENCE [LARGE SCALE GENOMIC DNA]</scope>
    <source>
        <strain evidence="3">Gr-4</strain>
    </source>
</reference>
<dbReference type="KEGG" id="rhg:EXZ61_14470"/>
<dbReference type="AlphaFoldDB" id="A0A515ERI0"/>
<keyword evidence="3" id="KW-1185">Reference proteome</keyword>
<dbReference type="SUPFAM" id="SSF53474">
    <property type="entry name" value="alpha/beta-Hydrolases"/>
    <property type="match status" value="1"/>
</dbReference>
<evidence type="ECO:0000313" key="3">
    <source>
        <dbReference type="Proteomes" id="UP000317365"/>
    </source>
</evidence>
<dbReference type="InterPro" id="IPR029058">
    <property type="entry name" value="AB_hydrolase_fold"/>
</dbReference>
<protein>
    <submittedName>
        <fullName evidence="2">Alpha/beta fold hydrolase</fullName>
    </submittedName>
</protein>
<accession>A0A515ERI0</accession>
<dbReference type="PANTHER" id="PTHR11614">
    <property type="entry name" value="PHOSPHOLIPASE-RELATED"/>
    <property type="match status" value="1"/>
</dbReference>